<evidence type="ECO:0000256" key="1">
    <source>
        <dbReference type="ARBA" id="ARBA00004613"/>
    </source>
</evidence>
<evidence type="ECO:0000256" key="7">
    <source>
        <dbReference type="ARBA" id="ARBA00023277"/>
    </source>
</evidence>
<accession>A0A6A6VP93</accession>
<keyword evidence="3" id="KW-0964">Secreted</keyword>
<dbReference type="OrthoDB" id="424610at2759"/>
<name>A0A6A6VP93_9PLEO</name>
<dbReference type="GO" id="GO:0045493">
    <property type="term" value="P:xylan catabolic process"/>
    <property type="evidence" value="ECO:0007669"/>
    <property type="project" value="UniProtKB-KW"/>
</dbReference>
<dbReference type="GO" id="GO:0030600">
    <property type="term" value="F:feruloyl esterase activity"/>
    <property type="evidence" value="ECO:0007669"/>
    <property type="project" value="UniProtKB-EC"/>
</dbReference>
<evidence type="ECO:0000256" key="2">
    <source>
        <dbReference type="ARBA" id="ARBA00013091"/>
    </source>
</evidence>
<evidence type="ECO:0000256" key="5">
    <source>
        <dbReference type="ARBA" id="ARBA00022729"/>
    </source>
</evidence>
<dbReference type="GO" id="GO:0005576">
    <property type="term" value="C:extracellular region"/>
    <property type="evidence" value="ECO:0007669"/>
    <property type="project" value="UniProtKB-SubCell"/>
</dbReference>
<evidence type="ECO:0000256" key="10">
    <source>
        <dbReference type="SAM" id="SignalP"/>
    </source>
</evidence>
<dbReference type="EMBL" id="MU006563">
    <property type="protein sequence ID" value="KAF2751061.1"/>
    <property type="molecule type" value="Genomic_DNA"/>
</dbReference>
<dbReference type="AlphaFoldDB" id="A0A6A6VP93"/>
<keyword evidence="7" id="KW-0119">Carbohydrate metabolism</keyword>
<proteinExistence type="predicted"/>
<protein>
    <recommendedName>
        <fullName evidence="2">feruloyl esterase</fullName>
        <ecNumber evidence="2">3.1.1.73</ecNumber>
    </recommendedName>
</protein>
<dbReference type="Gene3D" id="3.40.50.1820">
    <property type="entry name" value="alpha/beta hydrolase"/>
    <property type="match status" value="1"/>
</dbReference>
<dbReference type="InterPro" id="IPR043595">
    <property type="entry name" value="FaeB/C/D"/>
</dbReference>
<dbReference type="PROSITE" id="PS51257">
    <property type="entry name" value="PROKAR_LIPOPROTEIN"/>
    <property type="match status" value="1"/>
</dbReference>
<comment type="catalytic activity">
    <reaction evidence="9">
        <text>feruloyl-polysaccharide + H2O = ferulate + polysaccharide.</text>
        <dbReference type="EC" id="3.1.1.73"/>
    </reaction>
</comment>
<comment type="subcellular location">
    <subcellularLocation>
        <location evidence="1">Secreted</location>
    </subcellularLocation>
</comment>
<dbReference type="SUPFAM" id="SSF53474">
    <property type="entry name" value="alpha/beta-Hydrolases"/>
    <property type="match status" value="1"/>
</dbReference>
<gene>
    <name evidence="11" type="ORF">M011DRAFT_456007</name>
</gene>
<keyword evidence="4" id="KW-0858">Xylan degradation</keyword>
<feature type="signal peptide" evidence="10">
    <location>
        <begin position="1"/>
        <end position="20"/>
    </location>
</feature>
<evidence type="ECO:0000256" key="6">
    <source>
        <dbReference type="ARBA" id="ARBA00022801"/>
    </source>
</evidence>
<evidence type="ECO:0000313" key="11">
    <source>
        <dbReference type="EMBL" id="KAF2751061.1"/>
    </source>
</evidence>
<evidence type="ECO:0000256" key="4">
    <source>
        <dbReference type="ARBA" id="ARBA00022651"/>
    </source>
</evidence>
<keyword evidence="6" id="KW-0378">Hydrolase</keyword>
<dbReference type="PANTHER" id="PTHR38050:SF3">
    <property type="entry name" value="FERULOYL ESTERASE D"/>
    <property type="match status" value="1"/>
</dbReference>
<dbReference type="EC" id="3.1.1.73" evidence="2"/>
<evidence type="ECO:0000313" key="12">
    <source>
        <dbReference type="Proteomes" id="UP000799440"/>
    </source>
</evidence>
<dbReference type="InterPro" id="IPR029058">
    <property type="entry name" value="AB_hydrolase_fold"/>
</dbReference>
<feature type="chain" id="PRO_5028385162" description="feruloyl esterase" evidence="10">
    <location>
        <begin position="21"/>
        <end position="286"/>
    </location>
</feature>
<reference evidence="11" key="1">
    <citation type="journal article" date="2020" name="Stud. Mycol.">
        <title>101 Dothideomycetes genomes: a test case for predicting lifestyles and emergence of pathogens.</title>
        <authorList>
            <person name="Haridas S."/>
            <person name="Albert R."/>
            <person name="Binder M."/>
            <person name="Bloem J."/>
            <person name="Labutti K."/>
            <person name="Salamov A."/>
            <person name="Andreopoulos B."/>
            <person name="Baker S."/>
            <person name="Barry K."/>
            <person name="Bills G."/>
            <person name="Bluhm B."/>
            <person name="Cannon C."/>
            <person name="Castanera R."/>
            <person name="Culley D."/>
            <person name="Daum C."/>
            <person name="Ezra D."/>
            <person name="Gonzalez J."/>
            <person name="Henrissat B."/>
            <person name="Kuo A."/>
            <person name="Liang C."/>
            <person name="Lipzen A."/>
            <person name="Lutzoni F."/>
            <person name="Magnuson J."/>
            <person name="Mondo S."/>
            <person name="Nolan M."/>
            <person name="Ohm R."/>
            <person name="Pangilinan J."/>
            <person name="Park H.-J."/>
            <person name="Ramirez L."/>
            <person name="Alfaro M."/>
            <person name="Sun H."/>
            <person name="Tritt A."/>
            <person name="Yoshinaga Y."/>
            <person name="Zwiers L.-H."/>
            <person name="Turgeon B."/>
            <person name="Goodwin S."/>
            <person name="Spatafora J."/>
            <person name="Crous P."/>
            <person name="Grigoriev I."/>
        </authorList>
    </citation>
    <scope>NUCLEOTIDE SEQUENCE</scope>
    <source>
        <strain evidence="11">CBS 119925</strain>
    </source>
</reference>
<keyword evidence="5 10" id="KW-0732">Signal</keyword>
<sequence>MKFSLAVTAVVSALSSGVLAGTAGCGKAPSTIRAGQNQVTVNGKQRTYTVTLPQNYDNTKEYKLIFGIHWLGGNMNDVVQGTSIQPYYGLPALANNTAIFVAPEGLRPNGQSGWANSGGEDIAFMREIIKATDANFCINEKLRFSTGFSYGGGMSYSIACTLGDQFRAVAVLSGAQLSGCQGGSTPVAYYGQHGTFDSVLNIQMGRQLRDNFVRVNGCQNTNAPEPARNSRGRIQTKYTGCQADKPVWWTAFDGDHTPIQSNQGGGTDKFNTFTGPSVWEFFSQFQ</sequence>
<evidence type="ECO:0000256" key="3">
    <source>
        <dbReference type="ARBA" id="ARBA00022525"/>
    </source>
</evidence>
<dbReference type="Proteomes" id="UP000799440">
    <property type="component" value="Unassembled WGS sequence"/>
</dbReference>
<evidence type="ECO:0000256" key="9">
    <source>
        <dbReference type="ARBA" id="ARBA00034075"/>
    </source>
</evidence>
<keyword evidence="12" id="KW-1185">Reference proteome</keyword>
<organism evidence="11 12">
    <name type="scientific">Sporormia fimetaria CBS 119925</name>
    <dbReference type="NCBI Taxonomy" id="1340428"/>
    <lineage>
        <taxon>Eukaryota</taxon>
        <taxon>Fungi</taxon>
        <taxon>Dikarya</taxon>
        <taxon>Ascomycota</taxon>
        <taxon>Pezizomycotina</taxon>
        <taxon>Dothideomycetes</taxon>
        <taxon>Pleosporomycetidae</taxon>
        <taxon>Pleosporales</taxon>
        <taxon>Sporormiaceae</taxon>
        <taxon>Sporormia</taxon>
    </lineage>
</organism>
<dbReference type="PANTHER" id="PTHR38050">
    <property type="match status" value="1"/>
</dbReference>
<evidence type="ECO:0000256" key="8">
    <source>
        <dbReference type="ARBA" id="ARBA00023326"/>
    </source>
</evidence>
<keyword evidence="8" id="KW-0624">Polysaccharide degradation</keyword>